<dbReference type="KEGG" id="snq:CP978_30210"/>
<reference evidence="1 3" key="2">
    <citation type="journal article" date="2016" name="Appl. Microbiol. Biotechnol.">
        <title>Exploiting the genome sequence of Streptomyces nodosus for enhanced antibiotic production.</title>
        <authorList>
            <person name="Sweeney P."/>
            <person name="Murphy C.D."/>
            <person name="Caffrey P."/>
        </authorList>
    </citation>
    <scope>NUCLEOTIDE SEQUENCE [LARGE SCALE GENOMIC DNA]</scope>
    <source>
        <strain evidence="1 3">ATCC 14899</strain>
    </source>
</reference>
<accession>A0A0B5DKS3</accession>
<dbReference type="EMBL" id="CP023747">
    <property type="protein sequence ID" value="QEV42263.1"/>
    <property type="molecule type" value="Genomic_DNA"/>
</dbReference>
<dbReference type="RefSeq" id="WP_043446135.1">
    <property type="nucleotide sequence ID" value="NZ_CP009313.1"/>
</dbReference>
<evidence type="ECO:0000313" key="4">
    <source>
        <dbReference type="Proteomes" id="UP000325763"/>
    </source>
</evidence>
<reference evidence="3" key="1">
    <citation type="submission" date="2014-09" db="EMBL/GenBank/DDBJ databases">
        <title>Sequence of the Streptomyces nodosus genome.</title>
        <authorList>
            <person name="Sweeney P."/>
            <person name="Stephens N."/>
            <person name="Murphy C."/>
            <person name="Caffrey P."/>
        </authorList>
    </citation>
    <scope>NUCLEOTIDE SEQUENCE [LARGE SCALE GENOMIC DNA]</scope>
    <source>
        <strain evidence="3">ATCC 14899</strain>
    </source>
</reference>
<evidence type="ECO:0000313" key="3">
    <source>
        <dbReference type="Proteomes" id="UP000031526"/>
    </source>
</evidence>
<gene>
    <name evidence="2" type="ORF">CP978_30210</name>
    <name evidence="1" type="ORF">SNOD_29910</name>
</gene>
<dbReference type="AlphaFoldDB" id="A0A0B5DKS3"/>
<reference evidence="2 4" key="3">
    <citation type="submission" date="2017-09" db="EMBL/GenBank/DDBJ databases">
        <title>Streptomyces genome completion.</title>
        <authorList>
            <person name="Lee N."/>
            <person name="Cho B.-K."/>
        </authorList>
    </citation>
    <scope>NUCLEOTIDE SEQUENCE [LARGE SCALE GENOMIC DNA]</scope>
    <source>
        <strain evidence="2 4">ATCC 14899</strain>
    </source>
</reference>
<sequence>MSESRLNAEMAFAGKWHGVRCAAELCSEDPGRFAGQIVDLLRAEADAAEAEFRRFRGLG</sequence>
<keyword evidence="3" id="KW-1185">Reference proteome</keyword>
<dbReference type="HOGENOM" id="CLU_2958925_0_0_11"/>
<dbReference type="Proteomes" id="UP000325763">
    <property type="component" value="Chromosome"/>
</dbReference>
<evidence type="ECO:0000313" key="1">
    <source>
        <dbReference type="EMBL" id="AJE43759.1"/>
    </source>
</evidence>
<protein>
    <submittedName>
        <fullName evidence="1">Uncharacterized protein</fullName>
    </submittedName>
</protein>
<organism evidence="1 3">
    <name type="scientific">Streptomyces nodosus</name>
    <dbReference type="NCBI Taxonomy" id="40318"/>
    <lineage>
        <taxon>Bacteria</taxon>
        <taxon>Bacillati</taxon>
        <taxon>Actinomycetota</taxon>
        <taxon>Actinomycetes</taxon>
        <taxon>Kitasatosporales</taxon>
        <taxon>Streptomycetaceae</taxon>
        <taxon>Streptomyces</taxon>
    </lineage>
</organism>
<name>A0A0B5DKS3_9ACTN</name>
<dbReference type="EMBL" id="CP009313">
    <property type="protein sequence ID" value="AJE43759.1"/>
    <property type="molecule type" value="Genomic_DNA"/>
</dbReference>
<evidence type="ECO:0000313" key="2">
    <source>
        <dbReference type="EMBL" id="QEV42263.1"/>
    </source>
</evidence>
<dbReference type="Proteomes" id="UP000031526">
    <property type="component" value="Chromosome"/>
</dbReference>
<proteinExistence type="predicted"/>